<proteinExistence type="inferred from homology"/>
<accession>A0ABQ3URM7</accession>
<protein>
    <recommendedName>
        <fullName evidence="3">AB hydrolase-1 domain-containing protein</fullName>
    </recommendedName>
</protein>
<keyword evidence="5" id="KW-1185">Reference proteome</keyword>
<dbReference type="PANTHER" id="PTHR43798">
    <property type="entry name" value="MONOACYLGLYCEROL LIPASE"/>
    <property type="match status" value="1"/>
</dbReference>
<feature type="domain" description="AB hydrolase-1" evidence="3">
    <location>
        <begin position="52"/>
        <end position="137"/>
    </location>
</feature>
<reference evidence="4 5" key="1">
    <citation type="journal article" date="2021" name="Int. J. Syst. Evol. Microbiol.">
        <title>Reticulibacter mediterranei gen. nov., sp. nov., within the new family Reticulibacteraceae fam. nov., and Ktedonospora formicarum gen. nov., sp. nov., Ktedonobacter robiniae sp. nov., Dictyobacter formicarum sp. nov. and Dictyobacter arantiisoli sp. nov., belonging to the class Ktedonobacteria.</title>
        <authorList>
            <person name="Yabe S."/>
            <person name="Zheng Y."/>
            <person name="Wang C.M."/>
            <person name="Sakai Y."/>
            <person name="Abe K."/>
            <person name="Yokota A."/>
            <person name="Donadio S."/>
            <person name="Cavaletti L."/>
            <person name="Monciardini P."/>
        </authorList>
    </citation>
    <scope>NUCLEOTIDE SEQUENCE [LARGE SCALE GENOMIC DNA]</scope>
    <source>
        <strain evidence="4 5">SOSP1-30</strain>
    </source>
</reference>
<dbReference type="Gene3D" id="3.40.50.1820">
    <property type="entry name" value="alpha/beta hydrolase"/>
    <property type="match status" value="1"/>
</dbReference>
<dbReference type="InterPro" id="IPR000073">
    <property type="entry name" value="AB_hydrolase_1"/>
</dbReference>
<evidence type="ECO:0000313" key="4">
    <source>
        <dbReference type="EMBL" id="GHO55100.1"/>
    </source>
</evidence>
<name>A0ABQ3URM7_9CHLR</name>
<comment type="similarity">
    <text evidence="1">Belongs to the peptidase S33 family.</text>
</comment>
<sequence>MRDPITTLSMMERILIVALTSSVREGFIPFRGYRTWYRLIGDFTPTAEGTFPLLTLHGGPGIPHDSLEPLEELAETGRPVIFYDQLGCGNSDCPDDPLLWKVNLFLEKITAVRHHLTLDQIHLFGHSWGGALALELSSYLI</sequence>
<dbReference type="PANTHER" id="PTHR43798:SF33">
    <property type="entry name" value="HYDROLASE, PUTATIVE (AFU_ORTHOLOGUE AFUA_2G14860)-RELATED"/>
    <property type="match status" value="1"/>
</dbReference>
<dbReference type="Proteomes" id="UP000654345">
    <property type="component" value="Unassembled WGS sequence"/>
</dbReference>
<dbReference type="SUPFAM" id="SSF53474">
    <property type="entry name" value="alpha/beta-Hydrolases"/>
    <property type="match status" value="1"/>
</dbReference>
<dbReference type="EMBL" id="BNJG01000001">
    <property type="protein sequence ID" value="GHO55100.1"/>
    <property type="molecule type" value="Genomic_DNA"/>
</dbReference>
<dbReference type="InterPro" id="IPR002410">
    <property type="entry name" value="Peptidase_S33"/>
</dbReference>
<evidence type="ECO:0000259" key="3">
    <source>
        <dbReference type="Pfam" id="PF00561"/>
    </source>
</evidence>
<dbReference type="Pfam" id="PF00561">
    <property type="entry name" value="Abhydrolase_1"/>
    <property type="match status" value="1"/>
</dbReference>
<evidence type="ECO:0000313" key="5">
    <source>
        <dbReference type="Proteomes" id="UP000654345"/>
    </source>
</evidence>
<keyword evidence="2" id="KW-0378">Hydrolase</keyword>
<gene>
    <name evidence="4" type="ORF">KSB_35750</name>
</gene>
<evidence type="ECO:0000256" key="1">
    <source>
        <dbReference type="ARBA" id="ARBA00010088"/>
    </source>
</evidence>
<dbReference type="InterPro" id="IPR050266">
    <property type="entry name" value="AB_hydrolase_sf"/>
</dbReference>
<dbReference type="InterPro" id="IPR029058">
    <property type="entry name" value="AB_hydrolase_fold"/>
</dbReference>
<comment type="caution">
    <text evidence="4">The sequence shown here is derived from an EMBL/GenBank/DDBJ whole genome shotgun (WGS) entry which is preliminary data.</text>
</comment>
<organism evidence="4 5">
    <name type="scientific">Ktedonobacter robiniae</name>
    <dbReference type="NCBI Taxonomy" id="2778365"/>
    <lineage>
        <taxon>Bacteria</taxon>
        <taxon>Bacillati</taxon>
        <taxon>Chloroflexota</taxon>
        <taxon>Ktedonobacteria</taxon>
        <taxon>Ktedonobacterales</taxon>
        <taxon>Ktedonobacteraceae</taxon>
        <taxon>Ktedonobacter</taxon>
    </lineage>
</organism>
<evidence type="ECO:0000256" key="2">
    <source>
        <dbReference type="ARBA" id="ARBA00022801"/>
    </source>
</evidence>
<dbReference type="PRINTS" id="PR00793">
    <property type="entry name" value="PROAMNOPTASE"/>
</dbReference>